<feature type="transmembrane region" description="Helical" evidence="6">
    <location>
        <begin position="38"/>
        <end position="55"/>
    </location>
</feature>
<protein>
    <recommendedName>
        <fullName evidence="7">GtrA/DPMS transmembrane domain-containing protein</fullName>
    </recommendedName>
</protein>
<dbReference type="Proteomes" id="UP000240880">
    <property type="component" value="Unassembled WGS sequence"/>
</dbReference>
<feature type="transmembrane region" description="Helical" evidence="6">
    <location>
        <begin position="7"/>
        <end position="32"/>
    </location>
</feature>
<accession>A0A2R6A7U0</accession>
<evidence type="ECO:0000256" key="6">
    <source>
        <dbReference type="SAM" id="Phobius"/>
    </source>
</evidence>
<evidence type="ECO:0000256" key="1">
    <source>
        <dbReference type="ARBA" id="ARBA00004141"/>
    </source>
</evidence>
<comment type="subcellular location">
    <subcellularLocation>
        <location evidence="1">Membrane</location>
        <topology evidence="1">Multi-pass membrane protein</topology>
    </subcellularLocation>
</comment>
<keyword evidence="4 6" id="KW-1133">Transmembrane helix</keyword>
<dbReference type="PANTHER" id="PTHR38459:SF1">
    <property type="entry name" value="PROPHAGE BACTOPRENOL-LINKED GLUCOSE TRANSLOCASE HOMOLOG"/>
    <property type="match status" value="1"/>
</dbReference>
<evidence type="ECO:0000259" key="7">
    <source>
        <dbReference type="Pfam" id="PF04138"/>
    </source>
</evidence>
<feature type="transmembrane region" description="Helical" evidence="6">
    <location>
        <begin position="83"/>
        <end position="103"/>
    </location>
</feature>
<evidence type="ECO:0000256" key="3">
    <source>
        <dbReference type="ARBA" id="ARBA00022692"/>
    </source>
</evidence>
<dbReference type="GO" id="GO:0000271">
    <property type="term" value="P:polysaccharide biosynthetic process"/>
    <property type="evidence" value="ECO:0007669"/>
    <property type="project" value="InterPro"/>
</dbReference>
<evidence type="ECO:0000313" key="8">
    <source>
        <dbReference type="EMBL" id="PSN82461.1"/>
    </source>
</evidence>
<keyword evidence="3 6" id="KW-0812">Transmembrane</keyword>
<keyword evidence="5 6" id="KW-0472">Membrane</keyword>
<dbReference type="InterPro" id="IPR051401">
    <property type="entry name" value="GtrA_CellWall_Glycosyl"/>
</dbReference>
<reference evidence="8 9" key="1">
    <citation type="submission" date="2017-04" db="EMBL/GenBank/DDBJ databases">
        <title>Novel microbial lineages endemic to geothermal iron-oxide mats fill important gaps in the evolutionary history of Archaea.</title>
        <authorList>
            <person name="Jay Z.J."/>
            <person name="Beam J.P."/>
            <person name="Dlakic M."/>
            <person name="Rusch D.B."/>
            <person name="Kozubal M.A."/>
            <person name="Inskeep W.P."/>
        </authorList>
    </citation>
    <scope>NUCLEOTIDE SEQUENCE [LARGE SCALE GENOMIC DNA]</scope>
    <source>
        <strain evidence="8">OSP_D</strain>
    </source>
</reference>
<sequence length="135" mass="15201">MFNPFRFLKFGVSGVAGFCVSEFTLWVCVRVFGYKELLAVNVVAAFLGVSAGFALNERFTLKREFVSKSGFLNTLLRLFKFQLVYALGNAVSIAIELFLFYVFRFNPVYGNVAGALVAYPVNYVVSMSYVWKVKP</sequence>
<evidence type="ECO:0000313" key="9">
    <source>
        <dbReference type="Proteomes" id="UP000240880"/>
    </source>
</evidence>
<dbReference type="AlphaFoldDB" id="A0A2R6A7U0"/>
<comment type="similarity">
    <text evidence="2">Belongs to the GtrA family.</text>
</comment>
<dbReference type="EMBL" id="NEXC01000072">
    <property type="protein sequence ID" value="PSN82461.1"/>
    <property type="molecule type" value="Genomic_DNA"/>
</dbReference>
<gene>
    <name evidence="8" type="ORF">B9Q01_07960</name>
</gene>
<proteinExistence type="inferred from homology"/>
<dbReference type="Pfam" id="PF04138">
    <property type="entry name" value="GtrA_DPMS_TM"/>
    <property type="match status" value="1"/>
</dbReference>
<dbReference type="PANTHER" id="PTHR38459">
    <property type="entry name" value="PROPHAGE BACTOPRENOL-LINKED GLUCOSE TRANSLOCASE HOMOLOG"/>
    <property type="match status" value="1"/>
</dbReference>
<dbReference type="GO" id="GO:0005886">
    <property type="term" value="C:plasma membrane"/>
    <property type="evidence" value="ECO:0007669"/>
    <property type="project" value="TreeGrafter"/>
</dbReference>
<dbReference type="InterPro" id="IPR007267">
    <property type="entry name" value="GtrA_DPMS_TM"/>
</dbReference>
<name>A0A2R6A7U0_9ARCH</name>
<feature type="domain" description="GtrA/DPMS transmembrane" evidence="7">
    <location>
        <begin position="9"/>
        <end position="131"/>
    </location>
</feature>
<organism evidence="8 9">
    <name type="scientific">Candidatus Marsarchaeota G1 archaeon OSP_D</name>
    <dbReference type="NCBI Taxonomy" id="1978155"/>
    <lineage>
        <taxon>Archaea</taxon>
        <taxon>Candidatus Marsarchaeota</taxon>
        <taxon>Candidatus Marsarchaeota group 1</taxon>
    </lineage>
</organism>
<evidence type="ECO:0000256" key="5">
    <source>
        <dbReference type="ARBA" id="ARBA00023136"/>
    </source>
</evidence>
<feature type="transmembrane region" description="Helical" evidence="6">
    <location>
        <begin position="109"/>
        <end position="131"/>
    </location>
</feature>
<evidence type="ECO:0000256" key="4">
    <source>
        <dbReference type="ARBA" id="ARBA00022989"/>
    </source>
</evidence>
<comment type="caution">
    <text evidence="8">The sequence shown here is derived from an EMBL/GenBank/DDBJ whole genome shotgun (WGS) entry which is preliminary data.</text>
</comment>
<evidence type="ECO:0000256" key="2">
    <source>
        <dbReference type="ARBA" id="ARBA00009399"/>
    </source>
</evidence>